<keyword evidence="5" id="KW-1185">Reference proteome</keyword>
<feature type="compositionally biased region" description="Gly residues" evidence="1">
    <location>
        <begin position="28"/>
        <end position="48"/>
    </location>
</feature>
<feature type="domain" description="DUF5666" evidence="3">
    <location>
        <begin position="59"/>
        <end position="115"/>
    </location>
</feature>
<feature type="domain" description="DUF5666" evidence="3">
    <location>
        <begin position="148"/>
        <end position="210"/>
    </location>
</feature>
<protein>
    <recommendedName>
        <fullName evidence="3">DUF5666 domain-containing protein</fullName>
    </recommendedName>
</protein>
<dbReference type="RefSeq" id="WP_050059999.1">
    <property type="nucleotide sequence ID" value="NZ_JACHEK010000012.1"/>
</dbReference>
<organism evidence="4 5">
    <name type="scientific">Silvibacterium bohemicum</name>
    <dbReference type="NCBI Taxonomy" id="1577686"/>
    <lineage>
        <taxon>Bacteria</taxon>
        <taxon>Pseudomonadati</taxon>
        <taxon>Acidobacteriota</taxon>
        <taxon>Terriglobia</taxon>
        <taxon>Terriglobales</taxon>
        <taxon>Acidobacteriaceae</taxon>
        <taxon>Silvibacterium</taxon>
    </lineage>
</organism>
<feature type="region of interest" description="Disordered" evidence="1">
    <location>
        <begin position="28"/>
        <end position="51"/>
    </location>
</feature>
<reference evidence="4 5" key="1">
    <citation type="submission" date="2020-08" db="EMBL/GenBank/DDBJ databases">
        <title>Genomic Encyclopedia of Type Strains, Phase IV (KMG-IV): sequencing the most valuable type-strain genomes for metagenomic binning, comparative biology and taxonomic classification.</title>
        <authorList>
            <person name="Goeker M."/>
        </authorList>
    </citation>
    <scope>NUCLEOTIDE SEQUENCE [LARGE SCALE GENOMIC DNA]</scope>
    <source>
        <strain evidence="4 5">DSM 103733</strain>
    </source>
</reference>
<feature type="compositionally biased region" description="Polar residues" evidence="1">
    <location>
        <begin position="232"/>
        <end position="244"/>
    </location>
</feature>
<sequence length="244" mass="25282">MKSFVRVSVLLLFTLCLSLGYGQDGGAPAGSGAGQDSGPGGRQGGGQSMAGAFTEHGVQGTVTAISGSDITVKTEDGASYKIETGANTHFRKQRDPIKLADIHVGDMVGAFGDKDDKAKTVGAVAVMVFDKEQYEKARAEFGKTWTAGAIQSIDETKITIKRPDNVVQIIVVDENTSFRKRRDSITLADIKVGDNVSARGSLLGGNFLATTLSVGVPGGGAGGRGPRRPEDQSTPATASPAPNQ</sequence>
<dbReference type="OrthoDB" id="122063at2"/>
<gene>
    <name evidence="4" type="ORF">HNQ77_005032</name>
</gene>
<evidence type="ECO:0000313" key="4">
    <source>
        <dbReference type="EMBL" id="MBB6147047.1"/>
    </source>
</evidence>
<name>A0A841K3A1_9BACT</name>
<evidence type="ECO:0000259" key="3">
    <source>
        <dbReference type="Pfam" id="PF18914"/>
    </source>
</evidence>
<feature type="chain" id="PRO_5032999870" description="DUF5666 domain-containing protein" evidence="2">
    <location>
        <begin position="23"/>
        <end position="244"/>
    </location>
</feature>
<feature type="signal peptide" evidence="2">
    <location>
        <begin position="1"/>
        <end position="22"/>
    </location>
</feature>
<dbReference type="AlphaFoldDB" id="A0A841K3A1"/>
<dbReference type="EMBL" id="JACHEK010000012">
    <property type="protein sequence ID" value="MBB6147047.1"/>
    <property type="molecule type" value="Genomic_DNA"/>
</dbReference>
<feature type="region of interest" description="Disordered" evidence="1">
    <location>
        <begin position="216"/>
        <end position="244"/>
    </location>
</feature>
<keyword evidence="2" id="KW-0732">Signal</keyword>
<dbReference type="Pfam" id="PF18914">
    <property type="entry name" value="DUF5666"/>
    <property type="match status" value="2"/>
</dbReference>
<accession>A0A841K3A1</accession>
<evidence type="ECO:0000256" key="1">
    <source>
        <dbReference type="SAM" id="MobiDB-lite"/>
    </source>
</evidence>
<proteinExistence type="predicted"/>
<evidence type="ECO:0000256" key="2">
    <source>
        <dbReference type="SAM" id="SignalP"/>
    </source>
</evidence>
<evidence type="ECO:0000313" key="5">
    <source>
        <dbReference type="Proteomes" id="UP000538666"/>
    </source>
</evidence>
<dbReference type="InterPro" id="IPR043724">
    <property type="entry name" value="DUF5666"/>
</dbReference>
<comment type="caution">
    <text evidence="4">The sequence shown here is derived from an EMBL/GenBank/DDBJ whole genome shotgun (WGS) entry which is preliminary data.</text>
</comment>
<dbReference type="Proteomes" id="UP000538666">
    <property type="component" value="Unassembled WGS sequence"/>
</dbReference>